<evidence type="ECO:0000313" key="2">
    <source>
        <dbReference type="Proteomes" id="UP001345219"/>
    </source>
</evidence>
<proteinExistence type="predicted"/>
<reference evidence="1 2" key="1">
    <citation type="journal article" date="2023" name="Hortic Res">
        <title>Pangenome of water caltrop reveals structural variations and asymmetric subgenome divergence after allopolyploidization.</title>
        <authorList>
            <person name="Zhang X."/>
            <person name="Chen Y."/>
            <person name="Wang L."/>
            <person name="Yuan Y."/>
            <person name="Fang M."/>
            <person name="Shi L."/>
            <person name="Lu R."/>
            <person name="Comes H.P."/>
            <person name="Ma Y."/>
            <person name="Chen Y."/>
            <person name="Huang G."/>
            <person name="Zhou Y."/>
            <person name="Zheng Z."/>
            <person name="Qiu Y."/>
        </authorList>
    </citation>
    <scope>NUCLEOTIDE SEQUENCE [LARGE SCALE GENOMIC DNA]</scope>
    <source>
        <tissue evidence="1">Roots</tissue>
    </source>
</reference>
<comment type="caution">
    <text evidence="1">The sequence shown here is derived from an EMBL/GenBank/DDBJ whole genome shotgun (WGS) entry which is preliminary data.</text>
</comment>
<sequence>MLSSCYSQSLARRPLLSSPVTRVGVSARPRSLCPHSRSSRISYTGSSYARKGWKILCFRDDSPSPETPPPDYLEHLLPSLKPECDNAIVPRLAWKTKLSEEAPPDNEFEKRIRQEVIPASEISVTFADI</sequence>
<keyword evidence="2" id="KW-1185">Reference proteome</keyword>
<dbReference type="AlphaFoldDB" id="A0AAN7Q8T3"/>
<dbReference type="EMBL" id="JAXIOK010000009">
    <property type="protein sequence ID" value="KAK4761538.1"/>
    <property type="molecule type" value="Genomic_DNA"/>
</dbReference>
<organism evidence="1 2">
    <name type="scientific">Trapa incisa</name>
    <dbReference type="NCBI Taxonomy" id="236973"/>
    <lineage>
        <taxon>Eukaryota</taxon>
        <taxon>Viridiplantae</taxon>
        <taxon>Streptophyta</taxon>
        <taxon>Embryophyta</taxon>
        <taxon>Tracheophyta</taxon>
        <taxon>Spermatophyta</taxon>
        <taxon>Magnoliopsida</taxon>
        <taxon>eudicotyledons</taxon>
        <taxon>Gunneridae</taxon>
        <taxon>Pentapetalae</taxon>
        <taxon>rosids</taxon>
        <taxon>malvids</taxon>
        <taxon>Myrtales</taxon>
        <taxon>Lythraceae</taxon>
        <taxon>Trapa</taxon>
    </lineage>
</organism>
<dbReference type="Proteomes" id="UP001345219">
    <property type="component" value="Chromosome 23"/>
</dbReference>
<protein>
    <submittedName>
        <fullName evidence="1">Uncharacterized protein</fullName>
    </submittedName>
</protein>
<name>A0AAN7Q8T3_9MYRT</name>
<accession>A0AAN7Q8T3</accession>
<evidence type="ECO:0000313" key="1">
    <source>
        <dbReference type="EMBL" id="KAK4761538.1"/>
    </source>
</evidence>
<gene>
    <name evidence="1" type="ORF">SAY87_029422</name>
</gene>